<evidence type="ECO:0000313" key="2">
    <source>
        <dbReference type="EMBL" id="CUN60993.1"/>
    </source>
</evidence>
<organism evidence="2 3">
    <name type="scientific">Hungatella hathewayi</name>
    <dbReference type="NCBI Taxonomy" id="154046"/>
    <lineage>
        <taxon>Bacteria</taxon>
        <taxon>Bacillati</taxon>
        <taxon>Bacillota</taxon>
        <taxon>Clostridia</taxon>
        <taxon>Lachnospirales</taxon>
        <taxon>Lachnospiraceae</taxon>
        <taxon>Hungatella</taxon>
    </lineage>
</organism>
<dbReference type="AlphaFoldDB" id="A0A173YBG2"/>
<keyword evidence="2" id="KW-0378">Hydrolase</keyword>
<evidence type="ECO:0000256" key="1">
    <source>
        <dbReference type="ARBA" id="ARBA00005564"/>
    </source>
</evidence>
<dbReference type="Gene3D" id="2.130.10.10">
    <property type="entry name" value="YVTN repeat-like/Quinoprotein amine dehydrogenase"/>
    <property type="match status" value="1"/>
</dbReference>
<dbReference type="InterPro" id="IPR019405">
    <property type="entry name" value="Lactonase_7-beta_prop"/>
</dbReference>
<dbReference type="GO" id="GO:0017057">
    <property type="term" value="F:6-phosphogluconolactonase activity"/>
    <property type="evidence" value="ECO:0007669"/>
    <property type="project" value="UniProtKB-EC"/>
</dbReference>
<sequence length="352" mass="39341">MAETFLPDYTGFVGTTSTGGSRGIYRIGLNALTGKIRVMDTRPMYHAGYLTVSKDRRNLYVLSEGMTFKGRASGGMTAYDISDGKFEEQNWAVTDGQRPCFVCCDDNSAEIYVSNFYRGTMEAYRRQEDGRIGERLACVASLDTTPVGPFLHCVMKSPAGRYLAAVELIGGRIYIYDCEDRYRIIWIEEMEAHSGPRHLTFSEDGRFLYVNRQDDEMVSVYSFTPEFERKLAPVQTISVRTSGMKGRTEPAAIRLCPGGRLLAVSNRGMGRENREDSISLYGVEAETGRLTLRSVVKTGGEMPRDMNFTPDGKYLVVAYQFQGYLDLYRVEGETLVYTGAGCKIPSPVCIAF</sequence>
<gene>
    <name evidence="2" type="primary">pgl2_1</name>
    <name evidence="2" type="ORF">ERS852407_00698</name>
</gene>
<dbReference type="GO" id="GO:0005829">
    <property type="term" value="C:cytosol"/>
    <property type="evidence" value="ECO:0007669"/>
    <property type="project" value="TreeGrafter"/>
</dbReference>
<dbReference type="InterPro" id="IPR015943">
    <property type="entry name" value="WD40/YVTN_repeat-like_dom_sf"/>
</dbReference>
<dbReference type="InterPro" id="IPR011048">
    <property type="entry name" value="Haem_d1_sf"/>
</dbReference>
<dbReference type="InterPro" id="IPR050282">
    <property type="entry name" value="Cycloisomerase_2"/>
</dbReference>
<name>A0A173YBG2_9FIRM</name>
<accession>A0A173YBG2</accession>
<comment type="similarity">
    <text evidence="1">Belongs to the cycloisomerase 2 family.</text>
</comment>
<dbReference type="PANTHER" id="PTHR30344:SF1">
    <property type="entry name" value="6-PHOSPHOGLUCONOLACTONASE"/>
    <property type="match status" value="1"/>
</dbReference>
<dbReference type="EMBL" id="CYZE01000001">
    <property type="protein sequence ID" value="CUN60993.1"/>
    <property type="molecule type" value="Genomic_DNA"/>
</dbReference>
<dbReference type="Pfam" id="PF10282">
    <property type="entry name" value="Lactonase"/>
    <property type="match status" value="1"/>
</dbReference>
<proteinExistence type="inferred from homology"/>
<reference evidence="2 3" key="1">
    <citation type="submission" date="2015-09" db="EMBL/GenBank/DDBJ databases">
        <authorList>
            <consortium name="Pathogen Informatics"/>
        </authorList>
    </citation>
    <scope>NUCLEOTIDE SEQUENCE [LARGE SCALE GENOMIC DNA]</scope>
    <source>
        <strain evidence="2 3">2789STDY5608850</strain>
    </source>
</reference>
<dbReference type="EC" id="3.1.1.31" evidence="2"/>
<evidence type="ECO:0000313" key="3">
    <source>
        <dbReference type="Proteomes" id="UP000095651"/>
    </source>
</evidence>
<dbReference type="RefSeq" id="WP_055652998.1">
    <property type="nucleotide sequence ID" value="NZ_CABIXC010000001.1"/>
</dbReference>
<dbReference type="SUPFAM" id="SSF51004">
    <property type="entry name" value="C-terminal (heme d1) domain of cytochrome cd1-nitrite reductase"/>
    <property type="match status" value="1"/>
</dbReference>
<protein>
    <submittedName>
        <fullName evidence="2">6-phosphogluconolactonase Pgl</fullName>
        <ecNumber evidence="2">3.1.1.31</ecNumber>
    </submittedName>
</protein>
<dbReference type="Proteomes" id="UP000095651">
    <property type="component" value="Unassembled WGS sequence"/>
</dbReference>
<dbReference type="PANTHER" id="PTHR30344">
    <property type="entry name" value="6-PHOSPHOGLUCONOLACTONASE-RELATED"/>
    <property type="match status" value="1"/>
</dbReference>